<dbReference type="InterPro" id="IPR011010">
    <property type="entry name" value="DNA_brk_join_enz"/>
</dbReference>
<dbReference type="InterPro" id="IPR050090">
    <property type="entry name" value="Tyrosine_recombinase_XerCD"/>
</dbReference>
<dbReference type="CDD" id="cd00397">
    <property type="entry name" value="DNA_BRE_C"/>
    <property type="match status" value="1"/>
</dbReference>
<name>A0A9X2WX56_9GAMM</name>
<dbReference type="GO" id="GO:0015074">
    <property type="term" value="P:DNA integration"/>
    <property type="evidence" value="ECO:0007669"/>
    <property type="project" value="UniProtKB-KW"/>
</dbReference>
<dbReference type="RefSeq" id="WP_261273581.1">
    <property type="nucleotide sequence ID" value="NZ_JAMTCC010000038.1"/>
</dbReference>
<keyword evidence="2" id="KW-0229">DNA integration</keyword>
<accession>A0A9X2WX56</accession>
<evidence type="ECO:0000313" key="6">
    <source>
        <dbReference type="Proteomes" id="UP001155604"/>
    </source>
</evidence>
<sequence length="440" mass="51044">MKVVDYIFSEGERRSLLVSEDSRIDFWSTLYVTAELRQDHKQTSIKKELYSIKLLRKWEQLHTRDLLAEIRQLNFPSRETIKSIKHFCGISSKAENSKSAKVVSFTKLAKTPSALDAVDKNYQYQRMIGINKFLGFCAWELCKFKPNAAELRREIEAMSAQFKAHYPKGLSNLSKATHAEADDFKAFLEVAHPNHPQNPFSNFEIKLRNYLLIQILYWTGCRPSEVLSLTLDDIGHDIDQPTLRFIRRHDDINDPRKVQPTLKTQEREINIPPALYTDLEYYIRAIRPIFSRSKSHPYIFVHHKGGMKGSAMTDKAFSEAVIPKLKAVDKMFINIQRRGFRIYFNERLSAQVDMHNEGISEQILVAEKQGLYEKVKVLKSELIKDGDEINMRMMLNGHSSPDSARPYLNRFAERKARDIHKRMMLDISSATKEIKNGRSS</sequence>
<dbReference type="InterPro" id="IPR013762">
    <property type="entry name" value="Integrase-like_cat_sf"/>
</dbReference>
<gene>
    <name evidence="5" type="ORF">NE536_18310</name>
</gene>
<keyword evidence="6" id="KW-1185">Reference proteome</keyword>
<dbReference type="SUPFAM" id="SSF56349">
    <property type="entry name" value="DNA breaking-rejoining enzymes"/>
    <property type="match status" value="1"/>
</dbReference>
<protein>
    <submittedName>
        <fullName evidence="5">Site-specific integrase</fullName>
    </submittedName>
</protein>
<dbReference type="Proteomes" id="UP001155604">
    <property type="component" value="Unassembled WGS sequence"/>
</dbReference>
<dbReference type="PANTHER" id="PTHR30349">
    <property type="entry name" value="PHAGE INTEGRASE-RELATED"/>
    <property type="match status" value="1"/>
</dbReference>
<dbReference type="GO" id="GO:0006310">
    <property type="term" value="P:DNA recombination"/>
    <property type="evidence" value="ECO:0007669"/>
    <property type="project" value="UniProtKB-KW"/>
</dbReference>
<dbReference type="EMBL" id="JAMTCC010000038">
    <property type="protein sequence ID" value="MCT7947304.1"/>
    <property type="molecule type" value="Genomic_DNA"/>
</dbReference>
<dbReference type="Gene3D" id="1.10.443.10">
    <property type="entry name" value="Intergrase catalytic core"/>
    <property type="match status" value="1"/>
</dbReference>
<reference evidence="5" key="1">
    <citation type="journal article" date="2023" name="Int. J. Syst. Evol. Microbiol.">
        <title>&lt;i&gt;Shewanella septentrionalis&lt;/i&gt; sp. nov. and &lt;i&gt;Shewanella holmiensis&lt;/i&gt; sp. nov., isolated from Baltic Sea water and sediments.</title>
        <authorList>
            <person name="Martin-Rodriguez A.J."/>
            <person name="Thorell K."/>
            <person name="Joffre E."/>
            <person name="Jensie-Markopoulos S."/>
            <person name="Moore E.R.B."/>
            <person name="Sjoling A."/>
        </authorList>
    </citation>
    <scope>NUCLEOTIDE SEQUENCE</scope>
    <source>
        <strain evidence="5">SP1W3</strain>
    </source>
</reference>
<organism evidence="5 6">
    <name type="scientific">Shewanella septentrionalis</name>
    <dbReference type="NCBI Taxonomy" id="2952223"/>
    <lineage>
        <taxon>Bacteria</taxon>
        <taxon>Pseudomonadati</taxon>
        <taxon>Pseudomonadota</taxon>
        <taxon>Gammaproteobacteria</taxon>
        <taxon>Alteromonadales</taxon>
        <taxon>Shewanellaceae</taxon>
        <taxon>Shewanella</taxon>
    </lineage>
</organism>
<evidence type="ECO:0000256" key="3">
    <source>
        <dbReference type="ARBA" id="ARBA00023125"/>
    </source>
</evidence>
<keyword evidence="3" id="KW-0238">DNA-binding</keyword>
<comment type="caution">
    <text evidence="5">The sequence shown here is derived from an EMBL/GenBank/DDBJ whole genome shotgun (WGS) entry which is preliminary data.</text>
</comment>
<dbReference type="PANTHER" id="PTHR30349:SF41">
    <property type="entry name" value="INTEGRASE_RECOMBINASE PROTEIN MJ0367-RELATED"/>
    <property type="match status" value="1"/>
</dbReference>
<proteinExistence type="inferred from homology"/>
<evidence type="ECO:0000256" key="2">
    <source>
        <dbReference type="ARBA" id="ARBA00022908"/>
    </source>
</evidence>
<comment type="similarity">
    <text evidence="1">Belongs to the 'phage' integrase family.</text>
</comment>
<keyword evidence="4" id="KW-0233">DNA recombination</keyword>
<evidence type="ECO:0000256" key="4">
    <source>
        <dbReference type="ARBA" id="ARBA00023172"/>
    </source>
</evidence>
<evidence type="ECO:0000313" key="5">
    <source>
        <dbReference type="EMBL" id="MCT7947304.1"/>
    </source>
</evidence>
<evidence type="ECO:0000256" key="1">
    <source>
        <dbReference type="ARBA" id="ARBA00008857"/>
    </source>
</evidence>
<dbReference type="GO" id="GO:0003677">
    <property type="term" value="F:DNA binding"/>
    <property type="evidence" value="ECO:0007669"/>
    <property type="project" value="UniProtKB-KW"/>
</dbReference>
<dbReference type="AlphaFoldDB" id="A0A9X2WX56"/>